<gene>
    <name evidence="2" type="ORF">NEMBOFW57_002259</name>
</gene>
<comment type="caution">
    <text evidence="2">The sequence shown here is derived from an EMBL/GenBank/DDBJ whole genome shotgun (WGS) entry which is preliminary data.</text>
</comment>
<name>A0AAD4F3Q3_9PEZI</name>
<feature type="compositionally biased region" description="Low complexity" evidence="1">
    <location>
        <begin position="55"/>
        <end position="72"/>
    </location>
</feature>
<keyword evidence="3" id="KW-1185">Reference proteome</keyword>
<feature type="compositionally biased region" description="Basic and acidic residues" evidence="1">
    <location>
        <begin position="154"/>
        <end position="163"/>
    </location>
</feature>
<protein>
    <submittedName>
        <fullName evidence="2">Uncharacterized protein</fullName>
    </submittedName>
</protein>
<dbReference type="Proteomes" id="UP001197093">
    <property type="component" value="Unassembled WGS sequence"/>
</dbReference>
<sequence>MDSRTRPTIIPQPHTSFSELTSPSHPSPPPPPRPQPTSPLRLKDERPPPLRKKASTWLTSKTSKLTSWLATSEPSSHALTQHRKDSFARAGLSPADPEPHTKLRAPIGDIPATAIRPATGPRPEEVLMKKAEERRKRSAAAATRRRQRGGGAGESERGSEGRGRGGVVVV</sequence>
<accession>A0AAD4F3Q3</accession>
<feature type="compositionally biased region" description="Pro residues" evidence="1">
    <location>
        <begin position="25"/>
        <end position="37"/>
    </location>
</feature>
<evidence type="ECO:0000313" key="2">
    <source>
        <dbReference type="EMBL" id="KAG7292224.1"/>
    </source>
</evidence>
<organism evidence="2 3">
    <name type="scientific">Staphylotrichum longicolle</name>
    <dbReference type="NCBI Taxonomy" id="669026"/>
    <lineage>
        <taxon>Eukaryota</taxon>
        <taxon>Fungi</taxon>
        <taxon>Dikarya</taxon>
        <taxon>Ascomycota</taxon>
        <taxon>Pezizomycotina</taxon>
        <taxon>Sordariomycetes</taxon>
        <taxon>Sordariomycetidae</taxon>
        <taxon>Sordariales</taxon>
        <taxon>Chaetomiaceae</taxon>
        <taxon>Staphylotrichum</taxon>
    </lineage>
</organism>
<feature type="compositionally biased region" description="Basic and acidic residues" evidence="1">
    <location>
        <begin position="122"/>
        <end position="135"/>
    </location>
</feature>
<proteinExistence type="predicted"/>
<evidence type="ECO:0000313" key="3">
    <source>
        <dbReference type="Proteomes" id="UP001197093"/>
    </source>
</evidence>
<reference evidence="2" key="1">
    <citation type="submission" date="2023-02" db="EMBL/GenBank/DDBJ databases">
        <authorList>
            <person name="Palmer J.M."/>
        </authorList>
    </citation>
    <scope>NUCLEOTIDE SEQUENCE</scope>
    <source>
        <strain evidence="2">FW57</strain>
    </source>
</reference>
<dbReference type="AlphaFoldDB" id="A0AAD4F3Q3"/>
<feature type="region of interest" description="Disordered" evidence="1">
    <location>
        <begin position="1"/>
        <end position="170"/>
    </location>
</feature>
<evidence type="ECO:0000256" key="1">
    <source>
        <dbReference type="SAM" id="MobiDB-lite"/>
    </source>
</evidence>
<dbReference type="EMBL" id="JAHCVI010000001">
    <property type="protein sequence ID" value="KAG7292224.1"/>
    <property type="molecule type" value="Genomic_DNA"/>
</dbReference>